<comment type="caution">
    <text evidence="3">The sequence shown here is derived from an EMBL/GenBank/DDBJ whole genome shotgun (WGS) entry which is preliminary data.</text>
</comment>
<protein>
    <submittedName>
        <fullName evidence="3">Tripartite-type tricarboxylate transporter receptor subunit TctC</fullName>
    </submittedName>
</protein>
<keyword evidence="3" id="KW-0675">Receptor</keyword>
<dbReference type="Pfam" id="PF03401">
    <property type="entry name" value="TctC"/>
    <property type="match status" value="1"/>
</dbReference>
<dbReference type="InterPro" id="IPR005064">
    <property type="entry name" value="BUG"/>
</dbReference>
<accession>A0A840AF21</accession>
<reference evidence="3 4" key="1">
    <citation type="submission" date="2020-08" db="EMBL/GenBank/DDBJ databases">
        <title>Genomic Encyclopedia of Type Strains, Phase IV (KMG-IV): sequencing the most valuable type-strain genomes for metagenomic binning, comparative biology and taxonomic classification.</title>
        <authorList>
            <person name="Goeker M."/>
        </authorList>
    </citation>
    <scope>NUCLEOTIDE SEQUENCE [LARGE SCALE GENOMIC DNA]</scope>
    <source>
        <strain evidence="3 4">DSM 19979</strain>
    </source>
</reference>
<sequence>MAIHTSRRAALGLMGAALPVAASRAQSAFPERPITVIVPFAPGGSPDIAARLMAPRMAELLGRPVNVDNRPGAGSTIGSRAVMQAQPDGHTIMMAPISFLTAPLTMDPPPFDTSASFRVISHIATVPYILVVRNDFPARDMAEFHHYVAANPGRLNYGSSGNGTPLHLGGEMYRMMTGADIVHVAYRGSGPAIAALMGGQVQMVFADLPGAGAQMRAGTIRPLASLVQSRIPGYPDVPTMAESDQRLAEYEVYTWVMLVAPKATPDAVVNRLNEVALAAARAPEIAPRLAELGFAPIHSNPADGDAFLAREQAKWGALIRSAGIRSTF</sequence>
<evidence type="ECO:0000313" key="3">
    <source>
        <dbReference type="EMBL" id="MBB3899657.1"/>
    </source>
</evidence>
<dbReference type="SUPFAM" id="SSF53850">
    <property type="entry name" value="Periplasmic binding protein-like II"/>
    <property type="match status" value="1"/>
</dbReference>
<dbReference type="Gene3D" id="3.40.190.10">
    <property type="entry name" value="Periplasmic binding protein-like II"/>
    <property type="match status" value="1"/>
</dbReference>
<dbReference type="RefSeq" id="WP_184385641.1">
    <property type="nucleotide sequence ID" value="NZ_JACIDJ010000006.1"/>
</dbReference>
<dbReference type="PIRSF" id="PIRSF017082">
    <property type="entry name" value="YflP"/>
    <property type="match status" value="1"/>
</dbReference>
<gene>
    <name evidence="3" type="ORF">GGQ83_003117</name>
</gene>
<dbReference type="EMBL" id="JACIDJ010000006">
    <property type="protein sequence ID" value="MBB3899657.1"/>
    <property type="molecule type" value="Genomic_DNA"/>
</dbReference>
<dbReference type="PANTHER" id="PTHR42928">
    <property type="entry name" value="TRICARBOXYLATE-BINDING PROTEIN"/>
    <property type="match status" value="1"/>
</dbReference>
<feature type="chain" id="PRO_5032470880" evidence="2">
    <location>
        <begin position="23"/>
        <end position="328"/>
    </location>
</feature>
<organism evidence="3 4">
    <name type="scientific">Roseococcus suduntuyensis</name>
    <dbReference type="NCBI Taxonomy" id="455361"/>
    <lineage>
        <taxon>Bacteria</taxon>
        <taxon>Pseudomonadati</taxon>
        <taxon>Pseudomonadota</taxon>
        <taxon>Alphaproteobacteria</taxon>
        <taxon>Acetobacterales</taxon>
        <taxon>Roseomonadaceae</taxon>
        <taxon>Roseococcus</taxon>
    </lineage>
</organism>
<evidence type="ECO:0000256" key="2">
    <source>
        <dbReference type="SAM" id="SignalP"/>
    </source>
</evidence>
<evidence type="ECO:0000256" key="1">
    <source>
        <dbReference type="ARBA" id="ARBA00006987"/>
    </source>
</evidence>
<keyword evidence="4" id="KW-1185">Reference proteome</keyword>
<dbReference type="InterPro" id="IPR042100">
    <property type="entry name" value="Bug_dom1"/>
</dbReference>
<dbReference type="AlphaFoldDB" id="A0A840AF21"/>
<evidence type="ECO:0000313" key="4">
    <source>
        <dbReference type="Proteomes" id="UP000553193"/>
    </source>
</evidence>
<name>A0A840AF21_9PROT</name>
<comment type="similarity">
    <text evidence="1">Belongs to the UPF0065 (bug) family.</text>
</comment>
<dbReference type="Proteomes" id="UP000553193">
    <property type="component" value="Unassembled WGS sequence"/>
</dbReference>
<dbReference type="PANTHER" id="PTHR42928:SF5">
    <property type="entry name" value="BLR1237 PROTEIN"/>
    <property type="match status" value="1"/>
</dbReference>
<keyword evidence="2" id="KW-0732">Signal</keyword>
<proteinExistence type="inferred from homology"/>
<dbReference type="CDD" id="cd07012">
    <property type="entry name" value="PBP2_Bug_TTT"/>
    <property type="match status" value="1"/>
</dbReference>
<dbReference type="Gene3D" id="3.40.190.150">
    <property type="entry name" value="Bordetella uptake gene, domain 1"/>
    <property type="match status" value="1"/>
</dbReference>
<feature type="signal peptide" evidence="2">
    <location>
        <begin position="1"/>
        <end position="22"/>
    </location>
</feature>